<protein>
    <submittedName>
        <fullName evidence="1">Uncharacterized protein</fullName>
    </submittedName>
</protein>
<dbReference type="AlphaFoldDB" id="A0A9P0AN24"/>
<keyword evidence="2" id="KW-1185">Reference proteome</keyword>
<evidence type="ECO:0000313" key="1">
    <source>
        <dbReference type="EMBL" id="CAH0395342.1"/>
    </source>
</evidence>
<organism evidence="1 2">
    <name type="scientific">Bemisia tabaci</name>
    <name type="common">Sweetpotato whitefly</name>
    <name type="synonym">Aleurodes tabaci</name>
    <dbReference type="NCBI Taxonomy" id="7038"/>
    <lineage>
        <taxon>Eukaryota</taxon>
        <taxon>Metazoa</taxon>
        <taxon>Ecdysozoa</taxon>
        <taxon>Arthropoda</taxon>
        <taxon>Hexapoda</taxon>
        <taxon>Insecta</taxon>
        <taxon>Pterygota</taxon>
        <taxon>Neoptera</taxon>
        <taxon>Paraneoptera</taxon>
        <taxon>Hemiptera</taxon>
        <taxon>Sternorrhyncha</taxon>
        <taxon>Aleyrodoidea</taxon>
        <taxon>Aleyrodidae</taxon>
        <taxon>Aleyrodinae</taxon>
        <taxon>Bemisia</taxon>
    </lineage>
</organism>
<dbReference type="Proteomes" id="UP001152759">
    <property type="component" value="Chromosome 9"/>
</dbReference>
<gene>
    <name evidence="1" type="ORF">BEMITA_LOCUS13536</name>
</gene>
<proteinExistence type="predicted"/>
<accession>A0A9P0AN24</accession>
<name>A0A9P0AN24_BEMTA</name>
<evidence type="ECO:0000313" key="2">
    <source>
        <dbReference type="Proteomes" id="UP001152759"/>
    </source>
</evidence>
<dbReference type="EMBL" id="OU963870">
    <property type="protein sequence ID" value="CAH0395342.1"/>
    <property type="molecule type" value="Genomic_DNA"/>
</dbReference>
<sequence>MPKMGVQILCLVSEWLYVQKKDNERETSQNPFIAMASYHCNLSTIPLDTPELFLVEKVPKLERVHCGLERIAEELMGRRKWQHYHSSLLPEYSAQLQMEEQKDWSPVAADKCVLCPTDKPSPTDITNLQNDLILELKCLGENPPLPIPRLTANINRFVSSETASCVLVVDKNKVLWRCKFHDTIALITESN</sequence>
<reference evidence="1" key="1">
    <citation type="submission" date="2021-12" db="EMBL/GenBank/DDBJ databases">
        <authorList>
            <person name="King R."/>
        </authorList>
    </citation>
    <scope>NUCLEOTIDE SEQUENCE</scope>
</reference>